<dbReference type="InterPro" id="IPR000223">
    <property type="entry name" value="Pept_S26A_signal_pept_1"/>
</dbReference>
<comment type="similarity">
    <text evidence="2">Belongs to the peptidase S26 family.</text>
</comment>
<evidence type="ECO:0000313" key="6">
    <source>
        <dbReference type="EMBL" id="KAJ1684074.1"/>
    </source>
</evidence>
<comment type="caution">
    <text evidence="6">The sequence shown here is derived from an EMBL/GenBank/DDBJ whole genome shotgun (WGS) entry which is preliminary data.</text>
</comment>
<dbReference type="EMBL" id="JAMQYH010000043">
    <property type="protein sequence ID" value="KAJ1684074.1"/>
    <property type="molecule type" value="Genomic_DNA"/>
</dbReference>
<feature type="domain" description="Peptidase S26" evidence="5">
    <location>
        <begin position="1"/>
        <end position="158"/>
    </location>
</feature>
<keyword evidence="4" id="KW-0378">Hydrolase</keyword>
<dbReference type="InterPro" id="IPR036286">
    <property type="entry name" value="LexA/Signal_pep-like_sf"/>
</dbReference>
<evidence type="ECO:0000259" key="5">
    <source>
        <dbReference type="Pfam" id="PF10502"/>
    </source>
</evidence>
<dbReference type="Proteomes" id="UP001151287">
    <property type="component" value="Unassembled WGS sequence"/>
</dbReference>
<dbReference type="NCBIfam" id="TIGR02227">
    <property type="entry name" value="sigpep_I_bact"/>
    <property type="match status" value="1"/>
</dbReference>
<dbReference type="PANTHER" id="PTHR43390">
    <property type="entry name" value="SIGNAL PEPTIDASE I"/>
    <property type="match status" value="1"/>
</dbReference>
<reference evidence="6" key="1">
    <citation type="journal article" date="2022" name="Cell">
        <title>Repeat-based holocentromeres influence genome architecture and karyotype evolution.</title>
        <authorList>
            <person name="Hofstatter P.G."/>
            <person name="Thangavel G."/>
            <person name="Lux T."/>
            <person name="Neumann P."/>
            <person name="Vondrak T."/>
            <person name="Novak P."/>
            <person name="Zhang M."/>
            <person name="Costa L."/>
            <person name="Castellani M."/>
            <person name="Scott A."/>
            <person name="Toegelov H."/>
            <person name="Fuchs J."/>
            <person name="Mata-Sucre Y."/>
            <person name="Dias Y."/>
            <person name="Vanzela A.L.L."/>
            <person name="Huettel B."/>
            <person name="Almeida C.C.S."/>
            <person name="Simkova H."/>
            <person name="Souza G."/>
            <person name="Pedrosa-Harand A."/>
            <person name="Macas J."/>
            <person name="Mayer K.F.X."/>
            <person name="Houben A."/>
            <person name="Marques A."/>
        </authorList>
    </citation>
    <scope>NUCLEOTIDE SEQUENCE</scope>
    <source>
        <strain evidence="6">RhyBre1mFocal</strain>
    </source>
</reference>
<dbReference type="SUPFAM" id="SSF51306">
    <property type="entry name" value="LexA/Signal peptidase"/>
    <property type="match status" value="1"/>
</dbReference>
<dbReference type="GO" id="GO:0009003">
    <property type="term" value="F:signal peptidase activity"/>
    <property type="evidence" value="ECO:0007669"/>
    <property type="project" value="UniProtKB-EC"/>
</dbReference>
<evidence type="ECO:0000256" key="2">
    <source>
        <dbReference type="ARBA" id="ARBA00009370"/>
    </source>
</evidence>
<dbReference type="CDD" id="cd06530">
    <property type="entry name" value="S26_SPase_I"/>
    <property type="match status" value="1"/>
</dbReference>
<dbReference type="AlphaFoldDB" id="A0A9P9Z833"/>
<dbReference type="GO" id="GO:0006465">
    <property type="term" value="P:signal peptide processing"/>
    <property type="evidence" value="ECO:0007669"/>
    <property type="project" value="InterPro"/>
</dbReference>
<dbReference type="GO" id="GO:0004252">
    <property type="term" value="F:serine-type endopeptidase activity"/>
    <property type="evidence" value="ECO:0007669"/>
    <property type="project" value="InterPro"/>
</dbReference>
<accession>A0A9P9Z833</accession>
<dbReference type="PRINTS" id="PR00727">
    <property type="entry name" value="LEADERPTASE"/>
</dbReference>
<dbReference type="Gene3D" id="2.10.109.10">
    <property type="entry name" value="Umud Fragment, subunit A"/>
    <property type="match status" value="1"/>
</dbReference>
<gene>
    <name evidence="6" type="ORF">LUZ63_020643</name>
</gene>
<organism evidence="6 7">
    <name type="scientific">Rhynchospora breviuscula</name>
    <dbReference type="NCBI Taxonomy" id="2022672"/>
    <lineage>
        <taxon>Eukaryota</taxon>
        <taxon>Viridiplantae</taxon>
        <taxon>Streptophyta</taxon>
        <taxon>Embryophyta</taxon>
        <taxon>Tracheophyta</taxon>
        <taxon>Spermatophyta</taxon>
        <taxon>Magnoliopsida</taxon>
        <taxon>Liliopsida</taxon>
        <taxon>Poales</taxon>
        <taxon>Cyperaceae</taxon>
        <taxon>Cyperoideae</taxon>
        <taxon>Rhynchosporeae</taxon>
        <taxon>Rhynchospora</taxon>
    </lineage>
</organism>
<protein>
    <recommendedName>
        <fullName evidence="3">signal peptidase I</fullName>
        <ecNumber evidence="3">3.4.21.89</ecNumber>
    </recommendedName>
</protein>
<name>A0A9P9Z833_9POAL</name>
<evidence type="ECO:0000256" key="1">
    <source>
        <dbReference type="ARBA" id="ARBA00000677"/>
    </source>
</evidence>
<dbReference type="Pfam" id="PF10502">
    <property type="entry name" value="Peptidase_S26"/>
    <property type="match status" value="1"/>
</dbReference>
<evidence type="ECO:0000256" key="3">
    <source>
        <dbReference type="ARBA" id="ARBA00013208"/>
    </source>
</evidence>
<comment type="catalytic activity">
    <reaction evidence="1">
        <text>Cleavage of hydrophobic, N-terminal signal or leader sequences from secreted and periplasmic proteins.</text>
        <dbReference type="EC" id="3.4.21.89"/>
    </reaction>
</comment>
<evidence type="ECO:0000256" key="4">
    <source>
        <dbReference type="ARBA" id="ARBA00022801"/>
    </source>
</evidence>
<dbReference type="InterPro" id="IPR019758">
    <property type="entry name" value="Pept_S26A_signal_pept_1_CS"/>
</dbReference>
<sequence>MEPEFVKNDRILVEKPSYWASGPSRGDIVVFADPGGWLDSGDTPPATGLKRVLEVVGLYPAGGHLVKRVIGVGGDRVKCCDEQGRVTVNGTPLDESSYLPKGTVPSLTDFDVKVPQGRLWVMGDNRGDSADSRFHMGDPGGGFVPDDDVVGKVFALVWPWDHAGFIHRPSTFRAVPDAGSAATSGAR</sequence>
<dbReference type="PROSITE" id="PS00761">
    <property type="entry name" value="SPASE_I_3"/>
    <property type="match status" value="1"/>
</dbReference>
<dbReference type="GO" id="GO:0016020">
    <property type="term" value="C:membrane"/>
    <property type="evidence" value="ECO:0007669"/>
    <property type="project" value="InterPro"/>
</dbReference>
<dbReference type="InterPro" id="IPR019533">
    <property type="entry name" value="Peptidase_S26"/>
</dbReference>
<proteinExistence type="inferred from homology"/>
<dbReference type="OrthoDB" id="308440at2759"/>
<dbReference type="PANTHER" id="PTHR43390:SF1">
    <property type="entry name" value="CHLOROPLAST PROCESSING PEPTIDASE"/>
    <property type="match status" value="1"/>
</dbReference>
<keyword evidence="7" id="KW-1185">Reference proteome</keyword>
<evidence type="ECO:0000313" key="7">
    <source>
        <dbReference type="Proteomes" id="UP001151287"/>
    </source>
</evidence>
<dbReference type="EC" id="3.4.21.89" evidence="3"/>